<evidence type="ECO:0000313" key="3">
    <source>
        <dbReference type="EMBL" id="DAD19147.1"/>
    </source>
</evidence>
<feature type="chain" id="PRO_5032351813" evidence="2">
    <location>
        <begin position="33"/>
        <end position="54"/>
    </location>
</feature>
<gene>
    <name evidence="3" type="ORF">HUJ06_020610</name>
</gene>
<evidence type="ECO:0000256" key="2">
    <source>
        <dbReference type="SAM" id="SignalP"/>
    </source>
</evidence>
<organism evidence="3 4">
    <name type="scientific">Nelumbo nucifera</name>
    <name type="common">Sacred lotus</name>
    <dbReference type="NCBI Taxonomy" id="4432"/>
    <lineage>
        <taxon>Eukaryota</taxon>
        <taxon>Viridiplantae</taxon>
        <taxon>Streptophyta</taxon>
        <taxon>Embryophyta</taxon>
        <taxon>Tracheophyta</taxon>
        <taxon>Spermatophyta</taxon>
        <taxon>Magnoliopsida</taxon>
        <taxon>Proteales</taxon>
        <taxon>Nelumbonaceae</taxon>
        <taxon>Nelumbo</taxon>
    </lineage>
</organism>
<dbReference type="PANTHER" id="PTHR46327:SF2">
    <property type="entry name" value="SEQUENCE-SPECIFIC DNA BINDING TRANSCRIPTION FACTOR"/>
    <property type="match status" value="1"/>
</dbReference>
<protein>
    <submittedName>
        <fullName evidence="3">Uncharacterized protein</fullName>
    </submittedName>
</protein>
<keyword evidence="4" id="KW-1185">Reference proteome</keyword>
<proteinExistence type="predicted"/>
<dbReference type="Proteomes" id="UP000607653">
    <property type="component" value="Unassembled WGS sequence"/>
</dbReference>
<keyword evidence="2" id="KW-0732">Signal</keyword>
<accession>A0A822XG05</accession>
<evidence type="ECO:0000313" key="4">
    <source>
        <dbReference type="Proteomes" id="UP000607653"/>
    </source>
</evidence>
<comment type="caution">
    <text evidence="3">The sequence shown here is derived from an EMBL/GenBank/DDBJ whole genome shotgun (WGS) entry which is preliminary data.</text>
</comment>
<feature type="region of interest" description="Disordered" evidence="1">
    <location>
        <begin position="31"/>
        <end position="54"/>
    </location>
</feature>
<dbReference type="EMBL" id="DUZY01000001">
    <property type="protein sequence ID" value="DAD19147.1"/>
    <property type="molecule type" value="Genomic_DNA"/>
</dbReference>
<dbReference type="AlphaFoldDB" id="A0A822XG05"/>
<sequence length="54" mass="6205">MSLWQRMKWTDNMVRLLIMVVFYIGDDGGSEGNDPFGAAKKKPDGLLQKKGKWF</sequence>
<reference evidence="3 4" key="1">
    <citation type="journal article" date="2020" name="Mol. Biol. Evol.">
        <title>Distinct Expression and Methylation Patterns for Genes with Different Fates following a Single Whole-Genome Duplication in Flowering Plants.</title>
        <authorList>
            <person name="Shi T."/>
            <person name="Rahmani R.S."/>
            <person name="Gugger P.F."/>
            <person name="Wang M."/>
            <person name="Li H."/>
            <person name="Zhang Y."/>
            <person name="Li Z."/>
            <person name="Wang Q."/>
            <person name="Van de Peer Y."/>
            <person name="Marchal K."/>
            <person name="Chen J."/>
        </authorList>
    </citation>
    <scope>NUCLEOTIDE SEQUENCE [LARGE SCALE GENOMIC DNA]</scope>
    <source>
        <tissue evidence="3">Leaf</tissue>
    </source>
</reference>
<evidence type="ECO:0000256" key="1">
    <source>
        <dbReference type="SAM" id="MobiDB-lite"/>
    </source>
</evidence>
<dbReference type="PANTHER" id="PTHR46327">
    <property type="entry name" value="F16F4.11 PROTEIN-RELATED"/>
    <property type="match status" value="1"/>
</dbReference>
<name>A0A822XG05_NELNU</name>
<feature type="signal peptide" evidence="2">
    <location>
        <begin position="1"/>
        <end position="32"/>
    </location>
</feature>